<evidence type="ECO:0000313" key="3">
    <source>
        <dbReference type="Proteomes" id="UP000886885"/>
    </source>
</evidence>
<dbReference type="EMBL" id="JAAWWB010000001">
    <property type="protein sequence ID" value="KAG6791823.1"/>
    <property type="molecule type" value="Genomic_DNA"/>
</dbReference>
<dbReference type="Proteomes" id="UP000886885">
    <property type="component" value="Chromosome 1A"/>
</dbReference>
<name>A0A8X8IXC3_POPTO</name>
<reference evidence="2" key="1">
    <citation type="journal article" date="2020" name="bioRxiv">
        <title>Hybrid origin of Populus tomentosa Carr. identified through genome sequencing and phylogenomic analysis.</title>
        <authorList>
            <person name="An X."/>
            <person name="Gao K."/>
            <person name="Chen Z."/>
            <person name="Li J."/>
            <person name="Yang X."/>
            <person name="Yang X."/>
            <person name="Zhou J."/>
            <person name="Guo T."/>
            <person name="Zhao T."/>
            <person name="Huang S."/>
            <person name="Miao D."/>
            <person name="Khan W.U."/>
            <person name="Rao P."/>
            <person name="Ye M."/>
            <person name="Lei B."/>
            <person name="Liao W."/>
            <person name="Wang J."/>
            <person name="Ji L."/>
            <person name="Li Y."/>
            <person name="Guo B."/>
            <person name="Mustafa N.S."/>
            <person name="Li S."/>
            <person name="Yun Q."/>
            <person name="Keller S.R."/>
            <person name="Mao J."/>
            <person name="Zhang R."/>
            <person name="Strauss S.H."/>
        </authorList>
    </citation>
    <scope>NUCLEOTIDE SEQUENCE</scope>
    <source>
        <strain evidence="2">GM15</strain>
        <tissue evidence="2">Leaf</tissue>
    </source>
</reference>
<dbReference type="Pfam" id="PF00472">
    <property type="entry name" value="RF-1"/>
    <property type="match status" value="1"/>
</dbReference>
<feature type="domain" description="Prokaryotic-type class I peptide chain release factors" evidence="1">
    <location>
        <begin position="101"/>
        <end position="117"/>
    </location>
</feature>
<proteinExistence type="predicted"/>
<evidence type="ECO:0000259" key="1">
    <source>
        <dbReference type="PROSITE" id="PS00745"/>
    </source>
</evidence>
<keyword evidence="3" id="KW-1185">Reference proteome</keyword>
<accession>A0A8X8IXC3</accession>
<protein>
    <recommendedName>
        <fullName evidence="1">Prokaryotic-type class I peptide chain release factors domain-containing protein</fullName>
    </recommendedName>
</protein>
<sequence>MAVIRTTTNMILKQVFLNHRLIPPLSATRTLSNLHWASLEVPNRQISFCRIKCAASDNKKVSARLSQVHQLLQEAEERASAVGNEPTPKITRGHVTVSFARSGGPGGQNVNKVNTKVDMRFNVKKAYWLSDRIRERIMQMEKNRINKDGEIVISSTKTRTQTGNVDDALEKLQAIIDAASYVPPPPSEEQKKKIAKLTPVVSKKYLDFPMLPSLSNLSQHGSIVKVSGLTLAQISMFNSASIGEQKRLRSKKALSDKKAFRRSRDSWD</sequence>
<gene>
    <name evidence="2" type="ORF">POTOM_000957</name>
</gene>
<dbReference type="InterPro" id="IPR000352">
    <property type="entry name" value="Pep_chain_release_fac_I"/>
</dbReference>
<organism evidence="2 3">
    <name type="scientific">Populus tomentosa</name>
    <name type="common">Chinese white poplar</name>
    <dbReference type="NCBI Taxonomy" id="118781"/>
    <lineage>
        <taxon>Eukaryota</taxon>
        <taxon>Viridiplantae</taxon>
        <taxon>Streptophyta</taxon>
        <taxon>Embryophyta</taxon>
        <taxon>Tracheophyta</taxon>
        <taxon>Spermatophyta</taxon>
        <taxon>Magnoliopsida</taxon>
        <taxon>eudicotyledons</taxon>
        <taxon>Gunneridae</taxon>
        <taxon>Pentapetalae</taxon>
        <taxon>rosids</taxon>
        <taxon>fabids</taxon>
        <taxon>Malpighiales</taxon>
        <taxon>Salicaceae</taxon>
        <taxon>Saliceae</taxon>
        <taxon>Populus</taxon>
    </lineage>
</organism>
<dbReference type="GO" id="GO:0003747">
    <property type="term" value="F:translation release factor activity"/>
    <property type="evidence" value="ECO:0007669"/>
    <property type="project" value="InterPro"/>
</dbReference>
<dbReference type="PANTHER" id="PTHR47352:SF1">
    <property type="entry name" value="CLASS I PEPTIDE CHAIN RELEASE FACTOR"/>
    <property type="match status" value="1"/>
</dbReference>
<dbReference type="PANTHER" id="PTHR47352">
    <property type="entry name" value="CLASS I PEPTIDE CHAIN RELEASE FACTOR"/>
    <property type="match status" value="1"/>
</dbReference>
<dbReference type="AlphaFoldDB" id="A0A8X8IXC3"/>
<evidence type="ECO:0000313" key="2">
    <source>
        <dbReference type="EMBL" id="KAG6791823.1"/>
    </source>
</evidence>
<comment type="caution">
    <text evidence="2">The sequence shown here is derived from an EMBL/GenBank/DDBJ whole genome shotgun (WGS) entry which is preliminary data.</text>
</comment>
<dbReference type="PROSITE" id="PS00745">
    <property type="entry name" value="RF_PROK_I"/>
    <property type="match status" value="1"/>
</dbReference>
<dbReference type="OrthoDB" id="270639at2759"/>